<sequence length="414" mass="41243">MRVGWPGRWLRTRRSRVVAAAVVALAVAASAGGWLWLRPDAEAVATSTTQTVSTSTFEQTVTASGTLRAARSEDLSFAVAGTVRAVLVSEGDRVRRGTALARVDATSLVAARTAARSSYDAALTQLDEDLDAGASDVQVAADRSSVVAAKASWVEAREAVDDAVLRAPMAGTVVALDLAVGDTVGSGSSSGSSSGTGSAGGSTTGSNSTSTSTGTSTSTATSSAQVTIATTRRFAVDAEVAAADIEGVQEGLQVELTVSGVDEAVYGTVASVGAVASTNSSGAAVFPVEVEVTGNRKDLYSGTSADLSIVVSQRTDVLTVPTRAVGTEDGQAYVTLEVDGKEVRRDIEIGEASGASTEVTSGLAEGDTVVVPAFSGPGAGTGSDDGGQQGFPGGTPPSGMPSFPGGGQMPGAPQ</sequence>
<evidence type="ECO:0000259" key="2">
    <source>
        <dbReference type="Pfam" id="PF25973"/>
    </source>
</evidence>
<gene>
    <name evidence="4" type="ORF">SAMN04489844_0339</name>
</gene>
<dbReference type="Proteomes" id="UP000198742">
    <property type="component" value="Unassembled WGS sequence"/>
</dbReference>
<keyword evidence="5" id="KW-1185">Reference proteome</keyword>
<feature type="domain" description="YknX-like C-terminal permuted SH3-like" evidence="3">
    <location>
        <begin position="317"/>
        <end position="371"/>
    </location>
</feature>
<evidence type="ECO:0000313" key="4">
    <source>
        <dbReference type="EMBL" id="SEB50823.1"/>
    </source>
</evidence>
<dbReference type="GO" id="GO:0015562">
    <property type="term" value="F:efflux transmembrane transporter activity"/>
    <property type="evidence" value="ECO:0007669"/>
    <property type="project" value="TreeGrafter"/>
</dbReference>
<dbReference type="PANTHER" id="PTHR30469:SF33">
    <property type="entry name" value="SLR1207 PROTEIN"/>
    <property type="match status" value="1"/>
</dbReference>
<feature type="compositionally biased region" description="Gly residues" evidence="1">
    <location>
        <begin position="377"/>
        <end position="393"/>
    </location>
</feature>
<name>A0A1H4JXB8_9ACTN</name>
<reference evidence="5" key="1">
    <citation type="submission" date="2016-10" db="EMBL/GenBank/DDBJ databases">
        <authorList>
            <person name="Varghese N."/>
            <person name="Submissions S."/>
        </authorList>
    </citation>
    <scope>NUCLEOTIDE SEQUENCE [LARGE SCALE GENOMIC DNA]</scope>
    <source>
        <strain evidence="5">DSM 22017</strain>
    </source>
</reference>
<evidence type="ECO:0000313" key="5">
    <source>
        <dbReference type="Proteomes" id="UP000198742"/>
    </source>
</evidence>
<feature type="compositionally biased region" description="Gly residues" evidence="1">
    <location>
        <begin position="404"/>
        <end position="414"/>
    </location>
</feature>
<dbReference type="InterPro" id="IPR058637">
    <property type="entry name" value="YknX-like_C"/>
</dbReference>
<feature type="region of interest" description="Disordered" evidence="1">
    <location>
        <begin position="373"/>
        <end position="414"/>
    </location>
</feature>
<dbReference type="Gene3D" id="2.40.420.20">
    <property type="match status" value="1"/>
</dbReference>
<dbReference type="PANTHER" id="PTHR30469">
    <property type="entry name" value="MULTIDRUG RESISTANCE PROTEIN MDTA"/>
    <property type="match status" value="1"/>
</dbReference>
<dbReference type="InterPro" id="IPR058647">
    <property type="entry name" value="BSH_CzcB-like"/>
</dbReference>
<dbReference type="SUPFAM" id="SSF111369">
    <property type="entry name" value="HlyD-like secretion proteins"/>
    <property type="match status" value="1"/>
</dbReference>
<dbReference type="STRING" id="402596.SAMN04489844_0339"/>
<evidence type="ECO:0000256" key="1">
    <source>
        <dbReference type="SAM" id="MobiDB-lite"/>
    </source>
</evidence>
<dbReference type="Gene3D" id="2.40.30.170">
    <property type="match status" value="1"/>
</dbReference>
<feature type="compositionally biased region" description="Low complexity" evidence="1">
    <location>
        <begin position="185"/>
        <end position="196"/>
    </location>
</feature>
<feature type="compositionally biased region" description="Low complexity" evidence="1">
    <location>
        <begin position="204"/>
        <end position="223"/>
    </location>
</feature>
<accession>A0A1H4JXB8</accession>
<protein>
    <submittedName>
        <fullName evidence="4">Membrane fusion protein, macrolide-specific efflux system</fullName>
    </submittedName>
</protein>
<dbReference type="EMBL" id="FNRT01000002">
    <property type="protein sequence ID" value="SEB50823.1"/>
    <property type="molecule type" value="Genomic_DNA"/>
</dbReference>
<feature type="region of interest" description="Disordered" evidence="1">
    <location>
        <begin position="185"/>
        <end position="223"/>
    </location>
</feature>
<feature type="domain" description="CzcB-like barrel-sandwich hybrid" evidence="2">
    <location>
        <begin position="77"/>
        <end position="186"/>
    </location>
</feature>
<organism evidence="4 5">
    <name type="scientific">Nocardioides exalbidus</name>
    <dbReference type="NCBI Taxonomy" id="402596"/>
    <lineage>
        <taxon>Bacteria</taxon>
        <taxon>Bacillati</taxon>
        <taxon>Actinomycetota</taxon>
        <taxon>Actinomycetes</taxon>
        <taxon>Propionibacteriales</taxon>
        <taxon>Nocardioidaceae</taxon>
        <taxon>Nocardioides</taxon>
    </lineage>
</organism>
<dbReference type="GO" id="GO:1990281">
    <property type="term" value="C:efflux pump complex"/>
    <property type="evidence" value="ECO:0007669"/>
    <property type="project" value="TreeGrafter"/>
</dbReference>
<dbReference type="Pfam" id="PF25973">
    <property type="entry name" value="BSH_CzcB"/>
    <property type="match status" value="1"/>
</dbReference>
<proteinExistence type="predicted"/>
<dbReference type="AlphaFoldDB" id="A0A1H4JXB8"/>
<dbReference type="Gene3D" id="2.40.50.100">
    <property type="match status" value="1"/>
</dbReference>
<evidence type="ECO:0000259" key="3">
    <source>
        <dbReference type="Pfam" id="PF25989"/>
    </source>
</evidence>
<dbReference type="Pfam" id="PF25989">
    <property type="entry name" value="YknX_C"/>
    <property type="match status" value="1"/>
</dbReference>